<keyword evidence="2" id="KW-1185">Reference proteome</keyword>
<gene>
    <name evidence="1" type="ORF">Fot_32675</name>
</gene>
<name>A0ABD1T926_9LAMI</name>
<evidence type="ECO:0000313" key="2">
    <source>
        <dbReference type="Proteomes" id="UP001604277"/>
    </source>
</evidence>
<proteinExistence type="predicted"/>
<reference evidence="2" key="1">
    <citation type="submission" date="2024-07" db="EMBL/GenBank/DDBJ databases">
        <title>Two chromosome-level genome assemblies of Korean endemic species Abeliophyllum distichum and Forsythia ovata (Oleaceae).</title>
        <authorList>
            <person name="Jang H."/>
        </authorList>
    </citation>
    <scope>NUCLEOTIDE SEQUENCE [LARGE SCALE GENOMIC DNA]</scope>
</reference>
<dbReference type="AlphaFoldDB" id="A0ABD1T926"/>
<protein>
    <submittedName>
        <fullName evidence="1">Uncharacterized protein</fullName>
    </submittedName>
</protein>
<dbReference type="Proteomes" id="UP001604277">
    <property type="component" value="Unassembled WGS sequence"/>
</dbReference>
<dbReference type="EMBL" id="JBFOLJ010000009">
    <property type="protein sequence ID" value="KAL2509028.1"/>
    <property type="molecule type" value="Genomic_DNA"/>
</dbReference>
<accession>A0ABD1T926</accession>
<evidence type="ECO:0000313" key="1">
    <source>
        <dbReference type="EMBL" id="KAL2509028.1"/>
    </source>
</evidence>
<organism evidence="1 2">
    <name type="scientific">Forsythia ovata</name>
    <dbReference type="NCBI Taxonomy" id="205694"/>
    <lineage>
        <taxon>Eukaryota</taxon>
        <taxon>Viridiplantae</taxon>
        <taxon>Streptophyta</taxon>
        <taxon>Embryophyta</taxon>
        <taxon>Tracheophyta</taxon>
        <taxon>Spermatophyta</taxon>
        <taxon>Magnoliopsida</taxon>
        <taxon>eudicotyledons</taxon>
        <taxon>Gunneridae</taxon>
        <taxon>Pentapetalae</taxon>
        <taxon>asterids</taxon>
        <taxon>lamiids</taxon>
        <taxon>Lamiales</taxon>
        <taxon>Oleaceae</taxon>
        <taxon>Forsythieae</taxon>
        <taxon>Forsythia</taxon>
    </lineage>
</organism>
<comment type="caution">
    <text evidence="1">The sequence shown here is derived from an EMBL/GenBank/DDBJ whole genome shotgun (WGS) entry which is preliminary data.</text>
</comment>
<sequence length="192" mass="22018">MHHTTSLQTTRVPDLDVELNVTNISMLHRRSCLARVDIEELNVGTDDIWANLKALTTNKAISSCPKFSLRSFVNIQGELQCSKLRLTNPEEWRPSPLVRHPGKFRCGHNLYTLGPDIRRFSSLWTTAFQHSYCLPTLNVAFQQEMLPSRCRGDSNLRSSVENLPVLPLRHALYKFFQSIDVVEVNAKPLIYR</sequence>